<protein>
    <recommendedName>
        <fullName evidence="2">Cyclic nucleotide-binding domain-containing protein</fullName>
    </recommendedName>
</protein>
<dbReference type="PROSITE" id="PS50042">
    <property type="entry name" value="CNMP_BINDING_3"/>
    <property type="match status" value="1"/>
</dbReference>
<feature type="domain" description="Cyclic nucleotide-binding" evidence="2">
    <location>
        <begin position="425"/>
        <end position="542"/>
    </location>
</feature>
<feature type="transmembrane region" description="Helical" evidence="1">
    <location>
        <begin position="324"/>
        <end position="345"/>
    </location>
</feature>
<dbReference type="InterPro" id="IPR000595">
    <property type="entry name" value="cNMP-bd_dom"/>
</dbReference>
<evidence type="ECO:0000256" key="1">
    <source>
        <dbReference type="SAM" id="Phobius"/>
    </source>
</evidence>
<dbReference type="PANTHER" id="PTHR45689:SF14">
    <property type="entry name" value="CYCLIC NUCLEOTIDE-GATED CATION CHANNEL SUBUNIT A-LIKE PROTEIN"/>
    <property type="match status" value="1"/>
</dbReference>
<dbReference type="GO" id="GO:0098855">
    <property type="term" value="C:HCN channel complex"/>
    <property type="evidence" value="ECO:0007669"/>
    <property type="project" value="TreeGrafter"/>
</dbReference>
<proteinExistence type="predicted"/>
<dbReference type="AlphaFoldDB" id="A0A821L172"/>
<dbReference type="GO" id="GO:0035725">
    <property type="term" value="P:sodium ion transmembrane transport"/>
    <property type="evidence" value="ECO:0007669"/>
    <property type="project" value="TreeGrafter"/>
</dbReference>
<dbReference type="SUPFAM" id="SSF51206">
    <property type="entry name" value="cAMP-binding domain-like"/>
    <property type="match status" value="1"/>
</dbReference>
<dbReference type="Gene3D" id="2.60.120.10">
    <property type="entry name" value="Jelly Rolls"/>
    <property type="match status" value="1"/>
</dbReference>
<dbReference type="InterPro" id="IPR018490">
    <property type="entry name" value="cNMP-bd_dom_sf"/>
</dbReference>
<dbReference type="EMBL" id="CAJOBZ010000001">
    <property type="protein sequence ID" value="CAF4743915.1"/>
    <property type="molecule type" value="Genomic_DNA"/>
</dbReference>
<dbReference type="InterPro" id="IPR051413">
    <property type="entry name" value="K/Na_HCN_channel"/>
</dbReference>
<feature type="transmembrane region" description="Helical" evidence="1">
    <location>
        <begin position="158"/>
        <end position="177"/>
    </location>
</feature>
<dbReference type="SMART" id="SM00100">
    <property type="entry name" value="cNMP"/>
    <property type="match status" value="1"/>
</dbReference>
<comment type="caution">
    <text evidence="3">The sequence shown here is derived from an EMBL/GenBank/DDBJ whole genome shotgun (WGS) entry which is preliminary data.</text>
</comment>
<evidence type="ECO:0000313" key="4">
    <source>
        <dbReference type="Proteomes" id="UP000663880"/>
    </source>
</evidence>
<feature type="transmembrane region" description="Helical" evidence="1">
    <location>
        <begin position="118"/>
        <end position="137"/>
    </location>
</feature>
<keyword evidence="1" id="KW-0472">Membrane</keyword>
<evidence type="ECO:0000313" key="3">
    <source>
        <dbReference type="EMBL" id="CAF4743915.1"/>
    </source>
</evidence>
<sequence>MYGRLLFGESFYEHACSVMHEKDVLDLEMSGNSWFKCLRRSWADLFLLSYKDERAQAYYTSRHALRMERAKQFYIYRKCIHPLSKFRQFWDYAIVPIVILNMIIFYHSTSLTYGEAEWQFYMVNVFLECLLFLDIYYSLRTGYVHTDSKRIILNSKKILLHYASTKLFFHVLASFPIQTIMFMRYGRSINCAICKANKFIIALQFIGIFRMYRLIDATSQWSTYRRSVQVTCSLKFLRIAILCFISMHILMRIADIISVLNILSRGSLSSHSFYASVLSIRYGRDPPPTHVFYCLDFARICKSFRLFSFSLTPHAYFPDKMTSLLAYLVAMMFYMWSLVECYFLLSYLKYPEDQMYTCVDRTLTLSRWRRLPDSFSKKLLTYYKFNMTKLTVTERQNGIYRSLPKSLKNEIAISCSIRLFMRIQYFAEWPSELIEQLVMCLKEEIYLTGDVVAESSIPSDGLMIIVVGVLAIYSTRDEEVGHLVDGDYFCELCLVTDGEIRMSSVIALTPCKILFLEKITFRKLLRSYPELFYQLKDLLTEKYTSQRRASINPLPVKSMNI</sequence>
<dbReference type="PANTHER" id="PTHR45689">
    <property type="entry name" value="I[[H]] CHANNEL, ISOFORM E"/>
    <property type="match status" value="1"/>
</dbReference>
<dbReference type="Pfam" id="PF00027">
    <property type="entry name" value="cNMP_binding"/>
    <property type="match status" value="1"/>
</dbReference>
<dbReference type="Proteomes" id="UP000663880">
    <property type="component" value="Unassembled WGS sequence"/>
</dbReference>
<dbReference type="OrthoDB" id="421226at2759"/>
<dbReference type="GO" id="GO:0005249">
    <property type="term" value="F:voltage-gated potassium channel activity"/>
    <property type="evidence" value="ECO:0007669"/>
    <property type="project" value="TreeGrafter"/>
</dbReference>
<reference evidence="3" key="1">
    <citation type="submission" date="2021-02" db="EMBL/GenBank/DDBJ databases">
        <authorList>
            <person name="Steward A R."/>
        </authorList>
    </citation>
    <scope>NUCLEOTIDE SEQUENCE</scope>
</reference>
<keyword evidence="4" id="KW-1185">Reference proteome</keyword>
<feature type="transmembrane region" description="Helical" evidence="1">
    <location>
        <begin position="236"/>
        <end position="263"/>
    </location>
</feature>
<accession>A0A821L172</accession>
<name>A0A821L172_9NEOP</name>
<dbReference type="CDD" id="cd00038">
    <property type="entry name" value="CAP_ED"/>
    <property type="match status" value="1"/>
</dbReference>
<evidence type="ECO:0000259" key="2">
    <source>
        <dbReference type="PROSITE" id="PS50042"/>
    </source>
</evidence>
<organism evidence="3 4">
    <name type="scientific">Pieris macdunnoughi</name>
    <dbReference type="NCBI Taxonomy" id="345717"/>
    <lineage>
        <taxon>Eukaryota</taxon>
        <taxon>Metazoa</taxon>
        <taxon>Ecdysozoa</taxon>
        <taxon>Arthropoda</taxon>
        <taxon>Hexapoda</taxon>
        <taxon>Insecta</taxon>
        <taxon>Pterygota</taxon>
        <taxon>Neoptera</taxon>
        <taxon>Endopterygota</taxon>
        <taxon>Lepidoptera</taxon>
        <taxon>Glossata</taxon>
        <taxon>Ditrysia</taxon>
        <taxon>Papilionoidea</taxon>
        <taxon>Pieridae</taxon>
        <taxon>Pierinae</taxon>
        <taxon>Pieris</taxon>
    </lineage>
</organism>
<keyword evidence="1" id="KW-0812">Transmembrane</keyword>
<dbReference type="GO" id="GO:0003254">
    <property type="term" value="P:regulation of membrane depolarization"/>
    <property type="evidence" value="ECO:0007669"/>
    <property type="project" value="TreeGrafter"/>
</dbReference>
<gene>
    <name evidence="3" type="ORF">PMACD_LOCUS215</name>
</gene>
<keyword evidence="1" id="KW-1133">Transmembrane helix</keyword>
<feature type="transmembrane region" description="Helical" evidence="1">
    <location>
        <begin position="89"/>
        <end position="106"/>
    </location>
</feature>
<dbReference type="InterPro" id="IPR014710">
    <property type="entry name" value="RmlC-like_jellyroll"/>
</dbReference>